<protein>
    <submittedName>
        <fullName evidence="1">Winged helix DNA-binding protein</fullName>
    </submittedName>
</protein>
<keyword evidence="1" id="KW-0238">DNA-binding</keyword>
<dbReference type="AlphaFoldDB" id="A0A3D9T085"/>
<accession>A0A3D9T085</accession>
<reference evidence="1 2" key="1">
    <citation type="submission" date="2018-08" db="EMBL/GenBank/DDBJ databases">
        <title>Sequencing the genomes of 1000 actinobacteria strains.</title>
        <authorList>
            <person name="Klenk H.-P."/>
        </authorList>
    </citation>
    <scope>NUCLEOTIDE SEQUENCE [LARGE SCALE GENOMIC DNA]</scope>
    <source>
        <strain evidence="1 2">DSM 43927</strain>
    </source>
</reference>
<dbReference type="Pfam" id="PF06224">
    <property type="entry name" value="AlkZ-like"/>
    <property type="match status" value="1"/>
</dbReference>
<sequence>MGTGDGGGVLGLRALNRATLERQALLGRSGVSPLEMVTRLVAVQGQEANAPYIGLWTRLQVFRREELTELLCDRRVVRSSLLRGTQHLTVADDYPWLRALVQPLIERIRRSGFGRATEGIDPGELAKVTRELLRGRTLTRPEVGRLLAERYPGRDVTALGWSAQCLVPLVHRPPNGTWGKGGATPFTLAEEWIGRPLEETPSVEELIRRYLAAFGPATVKDVQVWSGLTRLAERVEGMRGELRTFRDEAGRELFDLPDAPLPDGDVPAPVRFLPEFDNLVVGHADRTRLMPDEHRRRVITGSWVRATFLVDGFVRGVWDIGDDGDRATLTLRQYERLAPADREALAEEGLRLLAFAAPDRTHDIAFVPPEPVG</sequence>
<name>A0A3D9T085_9ACTN</name>
<dbReference type="Proteomes" id="UP000256661">
    <property type="component" value="Unassembled WGS sequence"/>
</dbReference>
<dbReference type="PANTHER" id="PTHR38479">
    <property type="entry name" value="LMO0824 PROTEIN"/>
    <property type="match status" value="1"/>
</dbReference>
<organism evidence="1 2">
    <name type="scientific">Thermomonospora umbrina</name>
    <dbReference type="NCBI Taxonomy" id="111806"/>
    <lineage>
        <taxon>Bacteria</taxon>
        <taxon>Bacillati</taxon>
        <taxon>Actinomycetota</taxon>
        <taxon>Actinomycetes</taxon>
        <taxon>Streptosporangiales</taxon>
        <taxon>Thermomonosporaceae</taxon>
        <taxon>Thermomonospora</taxon>
    </lineage>
</organism>
<dbReference type="EMBL" id="QTTT01000001">
    <property type="protein sequence ID" value="REE97241.1"/>
    <property type="molecule type" value="Genomic_DNA"/>
</dbReference>
<gene>
    <name evidence="1" type="ORF">DFJ69_2705</name>
</gene>
<dbReference type="RefSeq" id="WP_116022759.1">
    <property type="nucleotide sequence ID" value="NZ_QTTT01000001.1"/>
</dbReference>
<dbReference type="InterPro" id="IPR009351">
    <property type="entry name" value="AlkZ-like"/>
</dbReference>
<dbReference type="OrthoDB" id="9148135at2"/>
<comment type="caution">
    <text evidence="1">The sequence shown here is derived from an EMBL/GenBank/DDBJ whole genome shotgun (WGS) entry which is preliminary data.</text>
</comment>
<evidence type="ECO:0000313" key="2">
    <source>
        <dbReference type="Proteomes" id="UP000256661"/>
    </source>
</evidence>
<keyword evidence="2" id="KW-1185">Reference proteome</keyword>
<proteinExistence type="predicted"/>
<dbReference type="PANTHER" id="PTHR38479:SF2">
    <property type="entry name" value="WINGED HELIX DNA-BINDING DOMAIN-CONTAINING PROTEIN"/>
    <property type="match status" value="1"/>
</dbReference>
<evidence type="ECO:0000313" key="1">
    <source>
        <dbReference type="EMBL" id="REE97241.1"/>
    </source>
</evidence>
<dbReference type="GO" id="GO:0003677">
    <property type="term" value="F:DNA binding"/>
    <property type="evidence" value="ECO:0007669"/>
    <property type="project" value="UniProtKB-KW"/>
</dbReference>